<sequence length="369" mass="39075">MRSSKFYLLAPLLAGAADVKMVGLGYRGGEAVQAGQDITLTITNATEAGIGYPGRKATHFRITIWNSIYIWNMCSLTGILPAEDGNLTVTIPPDMGPSGMYYEIGAEGYENPTNESWTNIIMGKKTPFIYLAGGKGSWVPAEITPELKYLGLVGSENADIPCNSYPCAQQCAAGYFPLISGWQKGSDWMECLTACKGVTINTDNDERQSSVGIAVNSTLATPTHACKEADLETTCGDECCSDMEYCLSYKQCVVLPLNWRDRPTSTSASETVTRTSAASAGTVSSTSATRSNTASAQATGASYVLGVNWDLIGAAAAAGVFGIVGADKGMNILISSLIKKTAIVSALSADELLNTCDMGWIPRHQPNAF</sequence>
<keyword evidence="2" id="KW-1185">Reference proteome</keyword>
<accession>A0ACC2IPV3</accession>
<reference evidence="1" key="1">
    <citation type="submission" date="2022-11" db="EMBL/GenBank/DDBJ databases">
        <title>Genome Sequence of Boeremia exigua.</title>
        <authorList>
            <person name="Buettner E."/>
        </authorList>
    </citation>
    <scope>NUCLEOTIDE SEQUENCE</scope>
    <source>
        <strain evidence="1">CU02</strain>
    </source>
</reference>
<dbReference type="EMBL" id="JAPHNI010000063">
    <property type="protein sequence ID" value="KAJ8117187.1"/>
    <property type="molecule type" value="Genomic_DNA"/>
</dbReference>
<comment type="caution">
    <text evidence="1">The sequence shown here is derived from an EMBL/GenBank/DDBJ whole genome shotgun (WGS) entry which is preliminary data.</text>
</comment>
<protein>
    <submittedName>
        <fullName evidence="1">Uncharacterized protein</fullName>
    </submittedName>
</protein>
<evidence type="ECO:0000313" key="1">
    <source>
        <dbReference type="EMBL" id="KAJ8117187.1"/>
    </source>
</evidence>
<evidence type="ECO:0000313" key="2">
    <source>
        <dbReference type="Proteomes" id="UP001153331"/>
    </source>
</evidence>
<organism evidence="1 2">
    <name type="scientific">Boeremia exigua</name>
    <dbReference type="NCBI Taxonomy" id="749465"/>
    <lineage>
        <taxon>Eukaryota</taxon>
        <taxon>Fungi</taxon>
        <taxon>Dikarya</taxon>
        <taxon>Ascomycota</taxon>
        <taxon>Pezizomycotina</taxon>
        <taxon>Dothideomycetes</taxon>
        <taxon>Pleosporomycetidae</taxon>
        <taxon>Pleosporales</taxon>
        <taxon>Pleosporineae</taxon>
        <taxon>Didymellaceae</taxon>
        <taxon>Boeremia</taxon>
    </lineage>
</organism>
<dbReference type="Proteomes" id="UP001153331">
    <property type="component" value="Unassembled WGS sequence"/>
</dbReference>
<proteinExistence type="predicted"/>
<gene>
    <name evidence="1" type="ORF">OPT61_g1561</name>
</gene>
<name>A0ACC2IPV3_9PLEO</name>